<feature type="region of interest" description="Disordered" evidence="1">
    <location>
        <begin position="98"/>
        <end position="128"/>
    </location>
</feature>
<keyword evidence="3" id="KW-1185">Reference proteome</keyword>
<dbReference type="EMBL" id="WJQU01000001">
    <property type="protein sequence ID" value="KAJ6648127.1"/>
    <property type="molecule type" value="Genomic_DNA"/>
</dbReference>
<dbReference type="AlphaFoldDB" id="A0A9Q0S7F4"/>
<organism evidence="2 3">
    <name type="scientific">Pseudolycoriella hygida</name>
    <dbReference type="NCBI Taxonomy" id="35572"/>
    <lineage>
        <taxon>Eukaryota</taxon>
        <taxon>Metazoa</taxon>
        <taxon>Ecdysozoa</taxon>
        <taxon>Arthropoda</taxon>
        <taxon>Hexapoda</taxon>
        <taxon>Insecta</taxon>
        <taxon>Pterygota</taxon>
        <taxon>Neoptera</taxon>
        <taxon>Endopterygota</taxon>
        <taxon>Diptera</taxon>
        <taxon>Nematocera</taxon>
        <taxon>Sciaroidea</taxon>
        <taxon>Sciaridae</taxon>
        <taxon>Pseudolycoriella</taxon>
    </lineage>
</organism>
<evidence type="ECO:0000313" key="2">
    <source>
        <dbReference type="EMBL" id="KAJ6648127.1"/>
    </source>
</evidence>
<reference evidence="2" key="1">
    <citation type="submission" date="2022-07" db="EMBL/GenBank/DDBJ databases">
        <authorList>
            <person name="Trinca V."/>
            <person name="Uliana J.V.C."/>
            <person name="Torres T.T."/>
            <person name="Ward R.J."/>
            <person name="Monesi N."/>
        </authorList>
    </citation>
    <scope>NUCLEOTIDE SEQUENCE</scope>
    <source>
        <strain evidence="2">HSMRA1968</strain>
        <tissue evidence="2">Whole embryos</tissue>
    </source>
</reference>
<evidence type="ECO:0008006" key="4">
    <source>
        <dbReference type="Google" id="ProtNLM"/>
    </source>
</evidence>
<dbReference type="Pfam" id="PF03564">
    <property type="entry name" value="DUF1759"/>
    <property type="match status" value="1"/>
</dbReference>
<dbReference type="Proteomes" id="UP001151699">
    <property type="component" value="Chromosome A"/>
</dbReference>
<dbReference type="OrthoDB" id="7762189at2759"/>
<evidence type="ECO:0000313" key="3">
    <source>
        <dbReference type="Proteomes" id="UP001151699"/>
    </source>
</evidence>
<proteinExistence type="predicted"/>
<dbReference type="InterPro" id="IPR005312">
    <property type="entry name" value="DUF1759"/>
</dbReference>
<name>A0A9Q0S7F4_9DIPT</name>
<dbReference type="PANTHER" id="PTHR47331">
    <property type="entry name" value="PHD-TYPE DOMAIN-CONTAINING PROTEIN"/>
    <property type="match status" value="1"/>
</dbReference>
<gene>
    <name evidence="2" type="ORF">Bhyg_03352</name>
</gene>
<protein>
    <recommendedName>
        <fullName evidence="4">Peptidase aspartic putative domain-containing protein</fullName>
    </recommendedName>
</protein>
<accession>A0A9Q0S7F4</accession>
<evidence type="ECO:0000256" key="1">
    <source>
        <dbReference type="SAM" id="MobiDB-lite"/>
    </source>
</evidence>
<sequence>MNCHLQTFFGLERMVTEDPVALKNLIDNSTEIVRSLQVLGLPVKHWDTILVHVVASKLDNETHKHWELKLKKDELPTFQSLAEFLESRWQSLEMITNSKSQQQNPFQEENNKVQQSRQVNRQKVSTSTATNLGANTKNINCYYCGKQDHTITNCESKNYSSTNGAGINSTVVVNLSTNQKRVLLATAIVNIIKSSGETIPARALIDQASEQSITQTQLAKRLELLHKAESIPIIGVGQKIAQEKTSLVKAIIESRLDPTFKLEVEFCTMETITAPLPTKQIERKKWPHLKGLKLADENYHQSAPIQLLLGADVFEEIILDGIIKKIHNSPTAMNSTLGWLMLGKVEAKHHQVREIKVNCLQIGDNTKLENTLKAFWEMEEVPTLRKLTINEQCAENIFSQNISRTISGRYQVPLLFDPSKSSKVLGSSKQAALQMLYGMEKRFKNNHMLKERYHEYMQNLIKVTTVIDGTASATFLATRTLIQTAKDVSKQYLEAAEVIKRDFYMDDVSSGSNSIKSAMKLQSDLIKVLKDRGFILRKWFSNVKELMESVPLENRHDPQALVELIDSSIKTLGIYWNQKEDWFEFKVTAFTKNKLSKREVLSDIAKLFDPIGWLSPATNQQQPIQFETEEERRKSIRTMHITTYLEDIQMDKALKKQSDLHRLLRITSFILRWLPKNRHFKDNIPKAREISNALKSWIKFTQNQSFSVEINDCLNGDEITTKSKLLSLRPFLDSEGILRVGGRLRKSDLPYKSKHPIILPKKHHFTKLIIEQAHNLTLHGGVSLMSVSLSDYWIFGKTEQIKRVIKNCITCFPHRCKPQQQLMADLPRDRISKYQKGQHIACYIHEYNVLKRNNCNMVVSNVVLNALKNTPSCSEIYKCSRERCKYSCTRILPFLGVNTDTLKNDFGNLKLAIFMNFPDNEPKCTICKTCTCITRTFGDPCSLSIK</sequence>
<comment type="caution">
    <text evidence="2">The sequence shown here is derived from an EMBL/GenBank/DDBJ whole genome shotgun (WGS) entry which is preliminary data.</text>
</comment>